<dbReference type="EMBL" id="LRDC01000009">
    <property type="protein sequence ID" value="KVX02823.1"/>
    <property type="molecule type" value="Genomic_DNA"/>
</dbReference>
<dbReference type="SUPFAM" id="SSF51126">
    <property type="entry name" value="Pectin lyase-like"/>
    <property type="match status" value="2"/>
</dbReference>
<keyword evidence="1" id="KW-0456">Lyase</keyword>
<dbReference type="InterPro" id="IPR012334">
    <property type="entry name" value="Pectin_lyas_fold"/>
</dbReference>
<comment type="caution">
    <text evidence="1">The sequence shown here is derived from an EMBL/GenBank/DDBJ whole genome shotgun (WGS) entry which is preliminary data.</text>
</comment>
<evidence type="ECO:0000313" key="1">
    <source>
        <dbReference type="EMBL" id="KVX02823.1"/>
    </source>
</evidence>
<dbReference type="SMART" id="SM00710">
    <property type="entry name" value="PbH1"/>
    <property type="match status" value="5"/>
</dbReference>
<dbReference type="Proteomes" id="UP000055702">
    <property type="component" value="Unassembled WGS sequence"/>
</dbReference>
<gene>
    <name evidence="1" type="ORF">AWJ07_12095</name>
</gene>
<dbReference type="CDD" id="cd14251">
    <property type="entry name" value="PL-6"/>
    <property type="match status" value="1"/>
</dbReference>
<dbReference type="Pfam" id="PF14592">
    <property type="entry name" value="Chondroitinas_B"/>
    <property type="match status" value="1"/>
</dbReference>
<dbReference type="InterPro" id="IPR006626">
    <property type="entry name" value="PbH1"/>
</dbReference>
<sequence length="763" mass="84311">MNHSNNNTSSSGHWLFTQLLVLLMLCIPSIYVQAKDRFVTTQTEYKQALKLVEPGDKIILKNGTWQDFEVLFMATGTANAPIELTAETKGKVILSGQSNLKLAGEYLQVSGLVFKNGFTPSNEVIAFRKNKNQLANHSRVTEVVIDNYSNLDRQESDYWVSLYGQNNRLDHNHFVGKRNVGVTVAVRLDSKSSQQNHHRIDHNYFGPRPILGSNGGETLRIGTSHYSLTDSFTVVENNYFDRCDGEVEIISVKSGKNRIQNNVFYESRGTLTLRHGNGNIIDSNVFLGNGVEHTGGIRVINRDQTIANNYLEGLTGNRFGSGFTIMNGVPNSSINRYHQVVNANINHNSFINIDHIELAAGSDSERSAVPLDSKLNHNLFISPTAPFTLHDDISGLSFNDNLSNFATKTLSPLMAKGIRSKDITMERAANGLLYPSDENFAAYGASKKLTPTLKQDTGTLWYPKAEPTVAFQSGNTIKVSASDDELASAVERAQPGDILLLSDGKYNISRILAINKTLSFKAANAHQAIISFERPSLFEIQDNGSLQLDGLVITGLNSPDAAGNSVVRTRKWGMLTNYRFEMTNSIVEQLNVNHSFHFFDSGSRAFADSINVSNSQFRHISGDLFRLDKETDDLGIYNTEYLILDNNQFDDIEGAIASVYRGGTDESTFGPHVSVTNNVFTKVGQGKRNKTGASLKLHGVQMSQIEHNKFNDSAAIIVEHTVGEPQTRITHNQFTDTPSPQVTELVAIGKHTADINNNKVQKL</sequence>
<dbReference type="RefSeq" id="WP_059744768.1">
    <property type="nucleotide sequence ID" value="NZ_LRDC01000009.1"/>
</dbReference>
<dbReference type="GO" id="GO:0016829">
    <property type="term" value="F:lyase activity"/>
    <property type="evidence" value="ECO:0007669"/>
    <property type="project" value="UniProtKB-KW"/>
</dbReference>
<organism evidence="1">
    <name type="scientific">Shewanella frigidimarina</name>
    <dbReference type="NCBI Taxonomy" id="56812"/>
    <lineage>
        <taxon>Bacteria</taxon>
        <taxon>Pseudomonadati</taxon>
        <taxon>Pseudomonadota</taxon>
        <taxon>Gammaproteobacteria</taxon>
        <taxon>Alteromonadales</taxon>
        <taxon>Shewanellaceae</taxon>
        <taxon>Shewanella</taxon>
    </lineage>
</organism>
<dbReference type="InterPro" id="IPR039513">
    <property type="entry name" value="PL-6"/>
</dbReference>
<reference evidence="1 2" key="1">
    <citation type="submission" date="2016-01" db="EMBL/GenBank/DDBJ databases">
        <title>Draft genome of the antarctic isolate Shewanella frigidimarina Ag06-30.</title>
        <authorList>
            <person name="Parmeciano Di Noto G."/>
            <person name="Vazquez S."/>
            <person name="Mac Cormack W."/>
            <person name="Iriarte A."/>
            <person name="Quiroga C."/>
        </authorList>
    </citation>
    <scope>NUCLEOTIDE SEQUENCE [LARGE SCALE GENOMIC DNA]</scope>
    <source>
        <strain evidence="1 2">Ag06-30</strain>
    </source>
</reference>
<accession>A0A106C229</accession>
<name>A0A106C229_SHEFR</name>
<dbReference type="Gene3D" id="2.160.20.10">
    <property type="entry name" value="Single-stranded right-handed beta-helix, Pectin lyase-like"/>
    <property type="match status" value="3"/>
</dbReference>
<protein>
    <submittedName>
        <fullName evidence="1">Alginate lyase</fullName>
    </submittedName>
</protein>
<dbReference type="InterPro" id="IPR011050">
    <property type="entry name" value="Pectin_lyase_fold/virulence"/>
</dbReference>
<dbReference type="AlphaFoldDB" id="A0A106C229"/>
<proteinExistence type="predicted"/>
<evidence type="ECO:0000313" key="2">
    <source>
        <dbReference type="Proteomes" id="UP000055702"/>
    </source>
</evidence>